<gene>
    <name evidence="2" type="ORF">GCM10011342_23360</name>
</gene>
<proteinExistence type="predicted"/>
<keyword evidence="3" id="KW-1185">Reference proteome</keyword>
<organism evidence="2 3">
    <name type="scientific">Aquisalinus flavus</name>
    <dbReference type="NCBI Taxonomy" id="1526572"/>
    <lineage>
        <taxon>Bacteria</taxon>
        <taxon>Pseudomonadati</taxon>
        <taxon>Pseudomonadota</taxon>
        <taxon>Alphaproteobacteria</taxon>
        <taxon>Parvularculales</taxon>
        <taxon>Parvularculaceae</taxon>
        <taxon>Aquisalinus</taxon>
    </lineage>
</organism>
<dbReference type="EMBL" id="BMGH01000001">
    <property type="protein sequence ID" value="GGD13939.1"/>
    <property type="molecule type" value="Genomic_DNA"/>
</dbReference>
<evidence type="ECO:0000313" key="3">
    <source>
        <dbReference type="Proteomes" id="UP000613582"/>
    </source>
</evidence>
<reference evidence="2" key="2">
    <citation type="submission" date="2020-09" db="EMBL/GenBank/DDBJ databases">
        <authorList>
            <person name="Sun Q."/>
            <person name="Zhou Y."/>
        </authorList>
    </citation>
    <scope>NUCLEOTIDE SEQUENCE</scope>
    <source>
        <strain evidence="2">CGMCC 1.12921</strain>
    </source>
</reference>
<dbReference type="Proteomes" id="UP000613582">
    <property type="component" value="Unassembled WGS sequence"/>
</dbReference>
<dbReference type="RefSeq" id="WP_206711183.1">
    <property type="nucleotide sequence ID" value="NZ_JACVVO010000001.1"/>
</dbReference>
<reference evidence="2" key="1">
    <citation type="journal article" date="2014" name="Int. J. Syst. Evol. Microbiol.">
        <title>Complete genome sequence of Corynebacterium casei LMG S-19264T (=DSM 44701T), isolated from a smear-ripened cheese.</title>
        <authorList>
            <consortium name="US DOE Joint Genome Institute (JGI-PGF)"/>
            <person name="Walter F."/>
            <person name="Albersmeier A."/>
            <person name="Kalinowski J."/>
            <person name="Ruckert C."/>
        </authorList>
    </citation>
    <scope>NUCLEOTIDE SEQUENCE</scope>
    <source>
        <strain evidence="2">CGMCC 1.12921</strain>
    </source>
</reference>
<name>A0A8J2Y436_9PROT</name>
<evidence type="ECO:0000256" key="1">
    <source>
        <dbReference type="SAM" id="MobiDB-lite"/>
    </source>
</evidence>
<protein>
    <submittedName>
        <fullName evidence="2">Uncharacterized protein</fullName>
    </submittedName>
</protein>
<sequence>MRPGSPAASSASMPPRAAARAASVRMEIDWPHPLPHQAYSVTPPGHVPHCRCLDHEIAQREAGVETRARSFAPCNVPLNAAAIACLP</sequence>
<evidence type="ECO:0000313" key="2">
    <source>
        <dbReference type="EMBL" id="GGD13939.1"/>
    </source>
</evidence>
<feature type="region of interest" description="Disordered" evidence="1">
    <location>
        <begin position="1"/>
        <end position="24"/>
    </location>
</feature>
<comment type="caution">
    <text evidence="2">The sequence shown here is derived from an EMBL/GenBank/DDBJ whole genome shotgun (WGS) entry which is preliminary data.</text>
</comment>
<dbReference type="AlphaFoldDB" id="A0A8J2Y436"/>
<accession>A0A8J2Y436</accession>